<comment type="caution">
    <text evidence="1">The sequence shown here is derived from an EMBL/GenBank/DDBJ whole genome shotgun (WGS) entry which is preliminary data.</text>
</comment>
<dbReference type="Proteomes" id="UP000629098">
    <property type="component" value="Unassembled WGS sequence"/>
</dbReference>
<reference evidence="1" key="1">
    <citation type="submission" date="2020-09" db="EMBL/GenBank/DDBJ databases">
        <title>Iningainema tapete sp. nov. (Scytonemataceae, Cyanobacteria) from greenhouses in central Florida (USA) produces two types of nodularin with biosynthetic potential for microcystin-LR and anabaenopeptins.</title>
        <authorList>
            <person name="Berthold D.E."/>
            <person name="Lefler F.W."/>
            <person name="Huang I.-S."/>
            <person name="Abdulla H."/>
            <person name="Zimba P.V."/>
            <person name="Laughinghouse H.D. IV."/>
        </authorList>
    </citation>
    <scope>NUCLEOTIDE SEQUENCE</scope>
    <source>
        <strain evidence="1">BLCCT55</strain>
    </source>
</reference>
<dbReference type="Pfam" id="PF19928">
    <property type="entry name" value="DUF6391"/>
    <property type="match status" value="1"/>
</dbReference>
<dbReference type="RefSeq" id="WP_190828542.1">
    <property type="nucleotide sequence ID" value="NZ_CAWPPI010000049.1"/>
</dbReference>
<organism evidence="1 2">
    <name type="scientific">Iningainema tapete BLCC-T55</name>
    <dbReference type="NCBI Taxonomy" id="2748662"/>
    <lineage>
        <taxon>Bacteria</taxon>
        <taxon>Bacillati</taxon>
        <taxon>Cyanobacteriota</taxon>
        <taxon>Cyanophyceae</taxon>
        <taxon>Nostocales</taxon>
        <taxon>Scytonemataceae</taxon>
        <taxon>Iningainema tapete</taxon>
    </lineage>
</organism>
<dbReference type="AlphaFoldDB" id="A0A8J6XI26"/>
<evidence type="ECO:0000313" key="2">
    <source>
        <dbReference type="Proteomes" id="UP000629098"/>
    </source>
</evidence>
<evidence type="ECO:0000313" key="1">
    <source>
        <dbReference type="EMBL" id="MBD2773127.1"/>
    </source>
</evidence>
<name>A0A8J6XI26_9CYAN</name>
<dbReference type="EMBL" id="JACXAE010000049">
    <property type="protein sequence ID" value="MBD2773127.1"/>
    <property type="molecule type" value="Genomic_DNA"/>
</dbReference>
<accession>A0A8J6XI26</accession>
<sequence>MYTSAAAKGSSSSFDFLNFDLTVPSPTQDADLLKQLSFIPGLKEILMLRQVHALEHAVVWVLSELNNYHAPTSTSSNFQVDNELLGGLSTDQGFYLYGEVNISDLRRAVSIALHRLTSGEWNLAVHPRCGTNLSVAMLLTAGLAVGVHLLLPRGPIEQLVGLGIATTTAAELAPDIGALVQKYLTTAIPFNLAIENITLTRDLWGRQGHFIKVCWRE</sequence>
<proteinExistence type="predicted"/>
<protein>
    <submittedName>
        <fullName evidence="1">Uncharacterized protein</fullName>
    </submittedName>
</protein>
<gene>
    <name evidence="1" type="ORF">ICL16_13900</name>
</gene>
<keyword evidence="2" id="KW-1185">Reference proteome</keyword>